<evidence type="ECO:0000256" key="1">
    <source>
        <dbReference type="SAM" id="MobiDB-lite"/>
    </source>
</evidence>
<organism evidence="2 3">
    <name type="scientific">Streptomyces tateyamensis</name>
    <dbReference type="NCBI Taxonomy" id="565073"/>
    <lineage>
        <taxon>Bacteria</taxon>
        <taxon>Bacillati</taxon>
        <taxon>Actinomycetota</taxon>
        <taxon>Actinomycetes</taxon>
        <taxon>Kitasatosporales</taxon>
        <taxon>Streptomycetaceae</taxon>
        <taxon>Streptomyces</taxon>
    </lineage>
</organism>
<feature type="non-terminal residue" evidence="2">
    <location>
        <position position="105"/>
    </location>
</feature>
<name>A0A2V4NSC2_9ACTN</name>
<dbReference type="Proteomes" id="UP000248039">
    <property type="component" value="Unassembled WGS sequence"/>
</dbReference>
<dbReference type="Gene3D" id="3.40.50.1820">
    <property type="entry name" value="alpha/beta hydrolase"/>
    <property type="match status" value="1"/>
</dbReference>
<keyword evidence="2" id="KW-0378">Hydrolase</keyword>
<dbReference type="GO" id="GO:0016787">
    <property type="term" value="F:hydrolase activity"/>
    <property type="evidence" value="ECO:0007669"/>
    <property type="project" value="UniProtKB-KW"/>
</dbReference>
<gene>
    <name evidence="2" type="ORF">C7C46_33850</name>
</gene>
<comment type="caution">
    <text evidence="2">The sequence shown here is derived from an EMBL/GenBank/DDBJ whole genome shotgun (WGS) entry which is preliminary data.</text>
</comment>
<proteinExistence type="predicted"/>
<accession>A0A2V4NSC2</accession>
<keyword evidence="3" id="KW-1185">Reference proteome</keyword>
<feature type="region of interest" description="Disordered" evidence="1">
    <location>
        <begin position="24"/>
        <end position="54"/>
    </location>
</feature>
<dbReference type="SUPFAM" id="SSF53474">
    <property type="entry name" value="alpha/beta-Hydrolases"/>
    <property type="match status" value="1"/>
</dbReference>
<feature type="non-terminal residue" evidence="2">
    <location>
        <position position="1"/>
    </location>
</feature>
<evidence type="ECO:0000313" key="2">
    <source>
        <dbReference type="EMBL" id="PYC60971.1"/>
    </source>
</evidence>
<dbReference type="OrthoDB" id="4498590at2"/>
<dbReference type="AlphaFoldDB" id="A0A2V4NSC2"/>
<dbReference type="EMBL" id="PYBW01000391">
    <property type="protein sequence ID" value="PYC60971.1"/>
    <property type="molecule type" value="Genomic_DNA"/>
</dbReference>
<dbReference type="InterPro" id="IPR029058">
    <property type="entry name" value="AB_hydrolase_fold"/>
</dbReference>
<sequence length="105" mass="11705">VAMVRDGTEQFAGPLHDRYDIVGFDPRGTGDSSPVRCLTDRQRDAADQQDDPADPQARLAFREQQAREYAQACEANAGKLLPFVGTRNTARDMDRLRQALGQEKL</sequence>
<reference evidence="2 3" key="1">
    <citation type="submission" date="2018-03" db="EMBL/GenBank/DDBJ databases">
        <title>Bioinformatic expansion and discovery of thiopeptide antibiotics.</title>
        <authorList>
            <person name="Schwalen C.J."/>
            <person name="Hudson G.A."/>
            <person name="Mitchell D.A."/>
        </authorList>
    </citation>
    <scope>NUCLEOTIDE SEQUENCE [LARGE SCALE GENOMIC DNA]</scope>
    <source>
        <strain evidence="2 3">ATCC 21389</strain>
    </source>
</reference>
<protein>
    <submittedName>
        <fullName evidence="2">Alpha/beta hydrolase</fullName>
    </submittedName>
</protein>
<evidence type="ECO:0000313" key="3">
    <source>
        <dbReference type="Proteomes" id="UP000248039"/>
    </source>
</evidence>